<dbReference type="Pfam" id="PF00289">
    <property type="entry name" value="Biotin_carb_N"/>
    <property type="match status" value="1"/>
</dbReference>
<name>A0A9R0U7W4_AMYMS</name>
<feature type="compositionally biased region" description="Basic residues" evidence="6">
    <location>
        <begin position="1043"/>
        <end position="1052"/>
    </location>
</feature>
<feature type="compositionally biased region" description="Basic residues" evidence="6">
    <location>
        <begin position="268"/>
        <end position="283"/>
    </location>
</feature>
<proteinExistence type="predicted"/>
<organism evidence="8 9">
    <name type="scientific">Amycolatopsis mediterranei (strain S699)</name>
    <name type="common">Nocardia mediterranei</name>
    <dbReference type="NCBI Taxonomy" id="713604"/>
    <lineage>
        <taxon>Bacteria</taxon>
        <taxon>Bacillati</taxon>
        <taxon>Actinomycetota</taxon>
        <taxon>Actinomycetes</taxon>
        <taxon>Pseudonocardiales</taxon>
        <taxon>Pseudonocardiaceae</taxon>
        <taxon>Amycolatopsis</taxon>
    </lineage>
</organism>
<feature type="compositionally biased region" description="Basic residues" evidence="6">
    <location>
        <begin position="352"/>
        <end position="377"/>
    </location>
</feature>
<dbReference type="PANTHER" id="PTHR18866:SF33">
    <property type="entry name" value="METHYLCROTONOYL-COA CARBOXYLASE SUBUNIT ALPHA, MITOCHONDRIAL-RELATED"/>
    <property type="match status" value="1"/>
</dbReference>
<feature type="region of interest" description="Disordered" evidence="6">
    <location>
        <begin position="193"/>
        <end position="767"/>
    </location>
</feature>
<gene>
    <name evidence="8" type="ordered locus">RAM_13395</name>
</gene>
<dbReference type="InterPro" id="IPR011764">
    <property type="entry name" value="Biotin_carboxylation_dom"/>
</dbReference>
<dbReference type="SUPFAM" id="SSF52440">
    <property type="entry name" value="PreATP-grasp domain"/>
    <property type="match status" value="1"/>
</dbReference>
<evidence type="ECO:0000313" key="9">
    <source>
        <dbReference type="Proteomes" id="UP000006138"/>
    </source>
</evidence>
<evidence type="ECO:0000256" key="6">
    <source>
        <dbReference type="SAM" id="MobiDB-lite"/>
    </source>
</evidence>
<dbReference type="EC" id="6.3.4.14" evidence="1"/>
<keyword evidence="9" id="KW-1185">Reference proteome</keyword>
<feature type="region of interest" description="Disordered" evidence="6">
    <location>
        <begin position="90"/>
        <end position="166"/>
    </location>
</feature>
<feature type="compositionally biased region" description="Basic and acidic residues" evidence="6">
    <location>
        <begin position="1062"/>
        <end position="1071"/>
    </location>
</feature>
<evidence type="ECO:0000256" key="5">
    <source>
        <dbReference type="ARBA" id="ARBA00023267"/>
    </source>
</evidence>
<dbReference type="KEGG" id="amn:RAM_13395"/>
<protein>
    <recommendedName>
        <fullName evidence="1">biotin carboxylase</fullName>
        <ecNumber evidence="1">6.3.4.14</ecNumber>
    </recommendedName>
</protein>
<sequence>MRLLVANRGEIAVRILRSAKELGLETVAVHSDADRLAPHVRLADRAVRLGPAPAAESYLRAELDHPRGAGHQLRRDPPRVRLPLGGRRVRTRLRRRRDRVRRAGPGAPGGVRQQAHRARGGDRGGRAAAGRHRPAVRCGRCAGPRRGHRLPGDAQGDRRRGRDRDARLRIAGRAARRLGHRAQRRGQELRQLRRVPRTPGDPRAARRGPGVRRRLRRGAGPGHARLLAAAAQPEGRRGVPGTGPARGRPEAPGGVRGRAVLVGAVPLRGHRRIRLRPRTRRGGVPRGQHAAAGRAPGHRGGLRRRPGRLDAAARPGRPRDVPGGPGRPRARRRSARVRRGPGRRAPAERGSRHPGHAARGHPRRHLGRAGHHRHHALRPVAGQGDLHRRRPRRGAGEPAGSARRDPVRRGADQPGPAAGGGHRPGLRRRGARHVHFGQRRRRGAADRRGPRRDHDDRAGLAGPHRVLARRGAAERPDGRPLAAAGQPGAGQPRRRARPGVHCGRGGAAVFPCHRSLRHRGADDGPRRRHRGFPVDTGRSPRGSDARRPVLHGRAAQLPPGARRRRRAGVPRQRGDVHAGEVRRPRRPRAGRRGRPAPRSGPRGPGRGPGADRRPAGVRFPLDDRRARRTARGPGVLHPGRRRHVLRHGLAGALQLGAHRRPARRAAAEVGTAGRRRGGPAPVEHPRHAVRDRCRRLHRRPADPARPGRAQPGRVRLPGDGRHRRAVEARAAAAGRHRAVRADRHRPRGGAADAAGVGGRAEPPRARRRRCPRATVLFGLYGIFGRAVGHLPPQRRRQPARRVRRDEARPGAADAGARAGRAPGGRRRTGDRGPHAGHPVAAGARRPGRAAGRQGARAGARTGAGPPADARPGGAEPQRPVAAVVGRPRHARGDRAVHDRRARRRAVVPVEHRVHPARQRAVQCGRGVPDGVRRGVPRARPRRRLPRRAGGDAAGPAPPPGHDEVQPGADVDGGELRRHRRRLPVHLRHGGPGRLPVRRADRPGVEQLARRGPAVEPAVLRPDLLVPGVGRRAAGPAGAERVRHAGPRHHRGLLRPGGLPEVPRGERREHRGLPGHAGGGVRSGTAGVGRGGRVRPETGAGHPAAGAGRGAAGRARRGGAVRGDGVAGRRHRGRARRGRAVPGDAGSDEDGGADPGAGER</sequence>
<keyword evidence="4" id="KW-0067">ATP-binding</keyword>
<evidence type="ECO:0000256" key="4">
    <source>
        <dbReference type="ARBA" id="ARBA00022840"/>
    </source>
</evidence>
<dbReference type="InterPro" id="IPR050856">
    <property type="entry name" value="Biotin_carboxylase_complex"/>
</dbReference>
<feature type="compositionally biased region" description="Basic residues" evidence="6">
    <location>
        <begin position="583"/>
        <end position="595"/>
    </location>
</feature>
<feature type="compositionally biased region" description="Basic and acidic residues" evidence="6">
    <location>
        <begin position="609"/>
        <end position="625"/>
    </location>
</feature>
<feature type="compositionally biased region" description="Basic residues" evidence="6">
    <location>
        <begin position="296"/>
        <end position="306"/>
    </location>
</feature>
<feature type="compositionally biased region" description="Basic residues" evidence="6">
    <location>
        <begin position="205"/>
        <end position="217"/>
    </location>
</feature>
<dbReference type="Proteomes" id="UP000006138">
    <property type="component" value="Chromosome"/>
</dbReference>
<feature type="compositionally biased region" description="Basic residues" evidence="6">
    <location>
        <begin position="934"/>
        <end position="946"/>
    </location>
</feature>
<feature type="compositionally biased region" description="Basic residues" evidence="6">
    <location>
        <begin position="1127"/>
        <end position="1138"/>
    </location>
</feature>
<dbReference type="PANTHER" id="PTHR18866">
    <property type="entry name" value="CARBOXYLASE:PYRUVATE/ACETYL-COA/PROPIONYL-COA CARBOXYLASE"/>
    <property type="match status" value="1"/>
</dbReference>
<feature type="compositionally biased region" description="Basic and acidic residues" evidence="6">
    <location>
        <begin position="155"/>
        <end position="166"/>
    </location>
</feature>
<dbReference type="EMBL" id="CP002896">
    <property type="protein sequence ID" value="AEK41169.1"/>
    <property type="molecule type" value="Genomic_DNA"/>
</dbReference>
<feature type="compositionally biased region" description="Low complexity" evidence="6">
    <location>
        <begin position="222"/>
        <end position="233"/>
    </location>
</feature>
<dbReference type="Gene3D" id="3.40.50.20">
    <property type="match status" value="1"/>
</dbReference>
<reference evidence="8 9" key="1">
    <citation type="journal article" date="2011" name="J. Bacteriol.">
        <title>Whole genome sequence of the rifamycin B-producing strain Amycolatopsis mediterranei S699.</title>
        <authorList>
            <person name="Verma M."/>
            <person name="Kaur J."/>
            <person name="Kumar M."/>
            <person name="Kumari K."/>
            <person name="Saxena A."/>
            <person name="Anand S."/>
            <person name="Nigam A."/>
            <person name="Ravi V."/>
            <person name="Raghuvanshi S."/>
            <person name="Khurana P."/>
            <person name="Tyagi A.K."/>
            <person name="Khurana J.P."/>
            <person name="Lal R."/>
        </authorList>
    </citation>
    <scope>NUCLEOTIDE SEQUENCE [LARGE SCALE GENOMIC DNA]</scope>
    <source>
        <strain evidence="8 9">S699</strain>
    </source>
</reference>
<feature type="compositionally biased region" description="Low complexity" evidence="6">
    <location>
        <begin position="242"/>
        <end position="267"/>
    </location>
</feature>
<feature type="compositionally biased region" description="Low complexity" evidence="6">
    <location>
        <begin position="479"/>
        <end position="491"/>
    </location>
</feature>
<feature type="compositionally biased region" description="Basic and acidic residues" evidence="6">
    <location>
        <begin position="402"/>
        <end position="411"/>
    </location>
</feature>
<feature type="compositionally biased region" description="Basic and acidic residues" evidence="6">
    <location>
        <begin position="443"/>
        <end position="458"/>
    </location>
</feature>
<keyword evidence="2" id="KW-0436">Ligase</keyword>
<feature type="compositionally biased region" description="Basic and acidic residues" evidence="6">
    <location>
        <begin position="572"/>
        <end position="582"/>
    </location>
</feature>
<dbReference type="InterPro" id="IPR016185">
    <property type="entry name" value="PreATP-grasp_dom_sf"/>
</dbReference>
<feature type="compositionally biased region" description="Low complexity" evidence="6">
    <location>
        <begin position="286"/>
        <end position="295"/>
    </location>
</feature>
<feature type="domain" description="Biotin carboxylation" evidence="7">
    <location>
        <begin position="1"/>
        <end position="1159"/>
    </location>
</feature>
<feature type="region of interest" description="Disordered" evidence="6">
    <location>
        <begin position="926"/>
        <end position="972"/>
    </location>
</feature>
<accession>A0A9R0U7W4</accession>
<feature type="compositionally biased region" description="Gly residues" evidence="6">
    <location>
        <begin position="1074"/>
        <end position="1090"/>
    </location>
</feature>
<feature type="compositionally biased region" description="Basic residues" evidence="6">
    <location>
        <begin position="424"/>
        <end position="442"/>
    </location>
</feature>
<evidence type="ECO:0000256" key="1">
    <source>
        <dbReference type="ARBA" id="ARBA00013263"/>
    </source>
</evidence>
<dbReference type="AlphaFoldDB" id="A0A9R0U7W4"/>
<feature type="compositionally biased region" description="Basic residues" evidence="6">
    <location>
        <begin position="328"/>
        <end position="342"/>
    </location>
</feature>
<evidence type="ECO:0000256" key="2">
    <source>
        <dbReference type="ARBA" id="ARBA00022598"/>
    </source>
</evidence>
<feature type="compositionally biased region" description="Basic residues" evidence="6">
    <location>
        <begin position="734"/>
        <end position="747"/>
    </location>
</feature>
<dbReference type="GO" id="GO:0005524">
    <property type="term" value="F:ATP binding"/>
    <property type="evidence" value="ECO:0007669"/>
    <property type="project" value="UniProtKB-KW"/>
</dbReference>
<feature type="compositionally biased region" description="Basic residues" evidence="6">
    <location>
        <begin position="90"/>
        <end position="102"/>
    </location>
</feature>
<feature type="compositionally biased region" description="Low complexity" evidence="6">
    <location>
        <begin position="809"/>
        <end position="820"/>
    </location>
</feature>
<dbReference type="InterPro" id="IPR005481">
    <property type="entry name" value="BC-like_N"/>
</dbReference>
<evidence type="ECO:0000313" key="8">
    <source>
        <dbReference type="EMBL" id="AEK41169.1"/>
    </source>
</evidence>
<feature type="region of interest" description="Disordered" evidence="6">
    <location>
        <begin position="1034"/>
        <end position="1159"/>
    </location>
</feature>
<evidence type="ECO:0000256" key="3">
    <source>
        <dbReference type="ARBA" id="ARBA00022741"/>
    </source>
</evidence>
<keyword evidence="3" id="KW-0547">Nucleotide-binding</keyword>
<feature type="compositionally biased region" description="Basic residues" evidence="6">
    <location>
        <begin position="792"/>
        <end position="802"/>
    </location>
</feature>
<keyword evidence="5" id="KW-0092">Biotin</keyword>
<dbReference type="GO" id="GO:0004075">
    <property type="term" value="F:biotin carboxylase activity"/>
    <property type="evidence" value="ECO:0007669"/>
    <property type="project" value="UniProtKB-EC"/>
</dbReference>
<evidence type="ECO:0000259" key="7">
    <source>
        <dbReference type="PROSITE" id="PS50979"/>
    </source>
</evidence>
<feature type="compositionally biased region" description="Low complexity" evidence="6">
    <location>
        <begin position="704"/>
        <end position="715"/>
    </location>
</feature>
<feature type="compositionally biased region" description="Low complexity" evidence="6">
    <location>
        <begin position="835"/>
        <end position="874"/>
    </location>
</feature>
<feature type="region of interest" description="Disordered" evidence="6">
    <location>
        <begin position="790"/>
        <end position="901"/>
    </location>
</feature>
<dbReference type="PROSITE" id="PS50979">
    <property type="entry name" value="BC"/>
    <property type="match status" value="1"/>
</dbReference>